<evidence type="ECO:0000259" key="10">
    <source>
        <dbReference type="Pfam" id="PF01966"/>
    </source>
</evidence>
<feature type="domain" description="HD" evidence="10">
    <location>
        <begin position="279"/>
        <end position="377"/>
    </location>
</feature>
<dbReference type="GO" id="GO:0000166">
    <property type="term" value="F:nucleotide binding"/>
    <property type="evidence" value="ECO:0007669"/>
    <property type="project" value="UniProtKB-KW"/>
</dbReference>
<dbReference type="InterPro" id="IPR006674">
    <property type="entry name" value="HD_domain"/>
</dbReference>
<dbReference type="InterPro" id="IPR043519">
    <property type="entry name" value="NT_sf"/>
</dbReference>
<dbReference type="GO" id="GO:0000049">
    <property type="term" value="F:tRNA binding"/>
    <property type="evidence" value="ECO:0007669"/>
    <property type="project" value="TreeGrafter"/>
</dbReference>
<dbReference type="CDD" id="cd05398">
    <property type="entry name" value="NT_ClassII-CCAase"/>
    <property type="match status" value="1"/>
</dbReference>
<dbReference type="CDD" id="cd00077">
    <property type="entry name" value="HDc"/>
    <property type="match status" value="1"/>
</dbReference>
<dbReference type="Pfam" id="PF01743">
    <property type="entry name" value="PolyA_pol"/>
    <property type="match status" value="1"/>
</dbReference>
<dbReference type="InterPro" id="IPR003607">
    <property type="entry name" value="HD/PDEase_dom"/>
</dbReference>
<evidence type="ECO:0000256" key="3">
    <source>
        <dbReference type="ARBA" id="ARBA00022694"/>
    </source>
</evidence>
<evidence type="ECO:0000313" key="13">
    <source>
        <dbReference type="Proteomes" id="UP000031366"/>
    </source>
</evidence>
<comment type="cofactor">
    <cofactor evidence="1">
        <name>Mg(2+)</name>
        <dbReference type="ChEBI" id="CHEBI:18420"/>
    </cofactor>
</comment>
<dbReference type="InterPro" id="IPR050264">
    <property type="entry name" value="Bact_CCA-adding_enz_type3_sf"/>
</dbReference>
<dbReference type="InterPro" id="IPR032828">
    <property type="entry name" value="PolyA_RNA-bd"/>
</dbReference>
<dbReference type="SUPFAM" id="SSF81891">
    <property type="entry name" value="Poly A polymerase C-terminal region-like"/>
    <property type="match status" value="1"/>
</dbReference>
<evidence type="ECO:0000313" key="12">
    <source>
        <dbReference type="EMBL" id="KIE46158.1"/>
    </source>
</evidence>
<dbReference type="InterPro" id="IPR002646">
    <property type="entry name" value="PolA_pol_head_dom"/>
</dbReference>
<dbReference type="PANTHER" id="PTHR46173:SF1">
    <property type="entry name" value="CCA TRNA NUCLEOTIDYLTRANSFERASE 1, MITOCHONDRIAL"/>
    <property type="match status" value="1"/>
</dbReference>
<accession>A0A0C1U3U6</accession>
<keyword evidence="2 8" id="KW-0808">Transferase</keyword>
<name>A0A0C1U3U6_9CLOT</name>
<evidence type="ECO:0000259" key="9">
    <source>
        <dbReference type="Pfam" id="PF01743"/>
    </source>
</evidence>
<feature type="domain" description="Poly A polymerase head" evidence="9">
    <location>
        <begin position="41"/>
        <end position="163"/>
    </location>
</feature>
<organism evidence="12 13">
    <name type="scientific">Clostridium argentinense CDC 2741</name>
    <dbReference type="NCBI Taxonomy" id="1418104"/>
    <lineage>
        <taxon>Bacteria</taxon>
        <taxon>Bacillati</taxon>
        <taxon>Bacillota</taxon>
        <taxon>Clostridia</taxon>
        <taxon>Eubacteriales</taxon>
        <taxon>Clostridiaceae</taxon>
        <taxon>Clostridium</taxon>
    </lineage>
</organism>
<gene>
    <name evidence="12" type="ORF">U732_1623</name>
</gene>
<keyword evidence="4" id="KW-0548">Nucleotidyltransferase</keyword>
<comment type="similarity">
    <text evidence="8">Belongs to the tRNA nucleotidyltransferase/poly(A) polymerase family.</text>
</comment>
<evidence type="ECO:0000256" key="5">
    <source>
        <dbReference type="ARBA" id="ARBA00022723"/>
    </source>
</evidence>
<feature type="domain" description="tRNA nucleotidyltransferase/poly(A) polymerase RNA and SrmB- binding" evidence="11">
    <location>
        <begin position="191"/>
        <end position="250"/>
    </location>
</feature>
<dbReference type="GO" id="GO:0046872">
    <property type="term" value="F:metal ion binding"/>
    <property type="evidence" value="ECO:0007669"/>
    <property type="project" value="UniProtKB-KW"/>
</dbReference>
<evidence type="ECO:0000256" key="6">
    <source>
        <dbReference type="ARBA" id="ARBA00022741"/>
    </source>
</evidence>
<dbReference type="Gene3D" id="3.30.460.10">
    <property type="entry name" value="Beta Polymerase, domain 2"/>
    <property type="match status" value="1"/>
</dbReference>
<dbReference type="SUPFAM" id="SSF81301">
    <property type="entry name" value="Nucleotidyltransferase"/>
    <property type="match status" value="1"/>
</dbReference>
<proteinExistence type="inferred from homology"/>
<keyword evidence="3" id="KW-0819">tRNA processing</keyword>
<dbReference type="Gene3D" id="1.10.246.80">
    <property type="match status" value="1"/>
</dbReference>
<sequence length="467" mass="54142">MFLYNYRSLNKGMIWVEMNIKLPLEVELIIDKLYKNGYEGFAVGGCIRDSILGLEPKDWDITTSSTPDQTKELFSSLGYKVIETGIQHGTVTIIMNKMPYEITTYRVEGEYTDNRRPSKVYYTSNLEEDLKRRDFTINTFAYNYKVGLVDCFNGIKDLNCKRIKAVGDGNERFQEDALRMLRAIRFSSQLNFSIDDHTEEAIINNSKLLKNISVERIREEFKKILISDIPSKGIRKLIELNLMEYIIPELIELVDFNQRSKYHDKDIFNHVMAALDNTNNDFNLRLATLLHDIGKPSTFTIDNNGRGHFYGHELVGEKLTIEILKKLKFDNNTINRVSKLVKNHMKIPQIDKPIKIKKYINEIGEENLDILFQLMIADRKASSPEYRKYDDILKLKRTCDEIINSKEPLTLKDININGKDLISLGIAEGENIGILLKYLLELVLEKPNLNTKEILIQEARIYAKNHL</sequence>
<dbReference type="STRING" id="29341.RSJ17_11065"/>
<dbReference type="Proteomes" id="UP000031366">
    <property type="component" value="Unassembled WGS sequence"/>
</dbReference>
<evidence type="ECO:0008006" key="14">
    <source>
        <dbReference type="Google" id="ProtNLM"/>
    </source>
</evidence>
<evidence type="ECO:0000256" key="7">
    <source>
        <dbReference type="ARBA" id="ARBA00022842"/>
    </source>
</evidence>
<dbReference type="Gene3D" id="1.10.3090.10">
    <property type="entry name" value="cca-adding enzyme, domain 2"/>
    <property type="match status" value="1"/>
</dbReference>
<dbReference type="PANTHER" id="PTHR46173">
    <property type="entry name" value="CCA TRNA NUCLEOTIDYLTRANSFERASE 1, MITOCHONDRIAL"/>
    <property type="match status" value="1"/>
</dbReference>
<evidence type="ECO:0000256" key="1">
    <source>
        <dbReference type="ARBA" id="ARBA00001946"/>
    </source>
</evidence>
<evidence type="ECO:0000256" key="2">
    <source>
        <dbReference type="ARBA" id="ARBA00022679"/>
    </source>
</evidence>
<dbReference type="EMBL" id="AYSO01000017">
    <property type="protein sequence ID" value="KIE46158.1"/>
    <property type="molecule type" value="Genomic_DNA"/>
</dbReference>
<evidence type="ECO:0000259" key="11">
    <source>
        <dbReference type="Pfam" id="PF12627"/>
    </source>
</evidence>
<keyword evidence="7" id="KW-0460">Magnesium</keyword>
<comment type="caution">
    <text evidence="12">The sequence shown here is derived from an EMBL/GenBank/DDBJ whole genome shotgun (WGS) entry which is preliminary data.</text>
</comment>
<keyword evidence="5" id="KW-0479">Metal-binding</keyword>
<dbReference type="GO" id="GO:0016779">
    <property type="term" value="F:nucleotidyltransferase activity"/>
    <property type="evidence" value="ECO:0007669"/>
    <property type="project" value="UniProtKB-KW"/>
</dbReference>
<dbReference type="Pfam" id="PF12627">
    <property type="entry name" value="PolyA_pol_RNAbd"/>
    <property type="match status" value="1"/>
</dbReference>
<keyword evidence="6" id="KW-0547">Nucleotide-binding</keyword>
<protein>
    <recommendedName>
        <fullName evidence="14">Poly A polymerase head domain protein</fullName>
    </recommendedName>
</protein>
<dbReference type="GO" id="GO:0008033">
    <property type="term" value="P:tRNA processing"/>
    <property type="evidence" value="ECO:0007669"/>
    <property type="project" value="UniProtKB-KW"/>
</dbReference>
<reference evidence="12 13" key="1">
    <citation type="journal article" date="2015" name="Infect. Genet. Evol.">
        <title>Genomic sequences of six botulinum neurotoxin-producing strains representing three clostridial species illustrate the mobility and diversity of botulinum neurotoxin genes.</title>
        <authorList>
            <person name="Smith T.J."/>
            <person name="Hill K.K."/>
            <person name="Xie G."/>
            <person name="Foley B.T."/>
            <person name="Williamson C.H."/>
            <person name="Foster J.T."/>
            <person name="Johnson S.L."/>
            <person name="Chertkov O."/>
            <person name="Teshima H."/>
            <person name="Gibbons H.S."/>
            <person name="Johnsky L.A."/>
            <person name="Karavis M.A."/>
            <person name="Smith L.A."/>
        </authorList>
    </citation>
    <scope>NUCLEOTIDE SEQUENCE [LARGE SCALE GENOMIC DNA]</scope>
    <source>
        <strain evidence="12 13">CDC 2741</strain>
    </source>
</reference>
<keyword evidence="8" id="KW-0694">RNA-binding</keyword>
<dbReference type="AlphaFoldDB" id="A0A0C1U3U6"/>
<evidence type="ECO:0000256" key="4">
    <source>
        <dbReference type="ARBA" id="ARBA00022695"/>
    </source>
</evidence>
<keyword evidence="13" id="KW-1185">Reference proteome</keyword>
<evidence type="ECO:0000256" key="8">
    <source>
        <dbReference type="RuleBase" id="RU003953"/>
    </source>
</evidence>
<dbReference type="Pfam" id="PF01966">
    <property type="entry name" value="HD"/>
    <property type="match status" value="1"/>
</dbReference>